<evidence type="ECO:0000256" key="8">
    <source>
        <dbReference type="ARBA" id="ARBA00037432"/>
    </source>
</evidence>
<dbReference type="Gene3D" id="2.30.30.40">
    <property type="entry name" value="SH3 Domains"/>
    <property type="match status" value="1"/>
</dbReference>
<feature type="compositionally biased region" description="Pro residues" evidence="11">
    <location>
        <begin position="266"/>
        <end position="277"/>
    </location>
</feature>
<organism evidence="13 14">
    <name type="scientific">Oryzias melastigma</name>
    <name type="common">Marine medaka</name>
    <dbReference type="NCBI Taxonomy" id="30732"/>
    <lineage>
        <taxon>Eukaryota</taxon>
        <taxon>Metazoa</taxon>
        <taxon>Chordata</taxon>
        <taxon>Craniata</taxon>
        <taxon>Vertebrata</taxon>
        <taxon>Euteleostomi</taxon>
        <taxon>Actinopterygii</taxon>
        <taxon>Neopterygii</taxon>
        <taxon>Teleostei</taxon>
        <taxon>Neoteleostei</taxon>
        <taxon>Acanthomorphata</taxon>
        <taxon>Ovalentaria</taxon>
        <taxon>Atherinomorphae</taxon>
        <taxon>Beloniformes</taxon>
        <taxon>Adrianichthyidae</taxon>
        <taxon>Oryziinae</taxon>
        <taxon>Oryzias</taxon>
    </lineage>
</organism>
<keyword evidence="4" id="KW-0963">Cytoplasm</keyword>
<dbReference type="InterPro" id="IPR001452">
    <property type="entry name" value="SH3_domain"/>
</dbReference>
<feature type="compositionally biased region" description="Pro residues" evidence="11">
    <location>
        <begin position="341"/>
        <end position="350"/>
    </location>
</feature>
<dbReference type="InterPro" id="IPR028457">
    <property type="entry name" value="ABI"/>
</dbReference>
<comment type="subcellular location">
    <subcellularLocation>
        <location evidence="1">Cytoplasm</location>
    </subcellularLocation>
</comment>
<dbReference type="PANTHER" id="PTHR10460">
    <property type="entry name" value="ABL INTERACTOR FAMILY MEMBER"/>
    <property type="match status" value="1"/>
</dbReference>
<dbReference type="GO" id="GO:0017124">
    <property type="term" value="F:SH3 domain binding"/>
    <property type="evidence" value="ECO:0007669"/>
    <property type="project" value="TreeGrafter"/>
</dbReference>
<protein>
    <recommendedName>
        <fullName evidence="9">Osteoclast-stimulating factor 1</fullName>
    </recommendedName>
</protein>
<evidence type="ECO:0000313" key="14">
    <source>
        <dbReference type="Proteomes" id="UP000646548"/>
    </source>
</evidence>
<keyword evidence="6" id="KW-0040">ANK repeat</keyword>
<dbReference type="GO" id="GO:0098858">
    <property type="term" value="C:actin-based cell projection"/>
    <property type="evidence" value="ECO:0007669"/>
    <property type="project" value="TreeGrafter"/>
</dbReference>
<evidence type="ECO:0000256" key="9">
    <source>
        <dbReference type="ARBA" id="ARBA00040640"/>
    </source>
</evidence>
<reference evidence="13" key="1">
    <citation type="journal article" name="BMC Genomics">
        <title>Long-read sequencing and de novo genome assembly of marine medaka (Oryzias melastigma).</title>
        <authorList>
            <person name="Liang P."/>
            <person name="Saqib H.S.A."/>
            <person name="Ni X."/>
            <person name="Shen Y."/>
        </authorList>
    </citation>
    <scope>NUCLEOTIDE SEQUENCE</scope>
    <source>
        <strain evidence="13">Bigg-433</strain>
    </source>
</reference>
<evidence type="ECO:0000313" key="13">
    <source>
        <dbReference type="EMBL" id="KAF6734968.1"/>
    </source>
</evidence>
<evidence type="ECO:0000256" key="10">
    <source>
        <dbReference type="PROSITE-ProRule" id="PRU00192"/>
    </source>
</evidence>
<dbReference type="AlphaFoldDB" id="A0A834FIY3"/>
<dbReference type="PROSITE" id="PS50002">
    <property type="entry name" value="SH3"/>
    <property type="match status" value="1"/>
</dbReference>
<dbReference type="Pfam" id="PF07815">
    <property type="entry name" value="Abi_HHR"/>
    <property type="match status" value="1"/>
</dbReference>
<feature type="domain" description="SH3" evidence="12">
    <location>
        <begin position="457"/>
        <end position="515"/>
    </location>
</feature>
<dbReference type="SUPFAM" id="SSF50044">
    <property type="entry name" value="SH3-domain"/>
    <property type="match status" value="1"/>
</dbReference>
<dbReference type="CDD" id="cd11826">
    <property type="entry name" value="SH3_Abi"/>
    <property type="match status" value="1"/>
</dbReference>
<comment type="function">
    <text evidence="8">Induces bone resorption, acting probably through a signaling cascade which results in the secretion of factor(s) enhancing osteoclast formation and activity.</text>
</comment>
<dbReference type="InterPro" id="IPR028455">
    <property type="entry name" value="ABI3_SH3"/>
</dbReference>
<feature type="compositionally biased region" description="Pro residues" evidence="11">
    <location>
        <begin position="284"/>
        <end position="295"/>
    </location>
</feature>
<feature type="region of interest" description="Disordered" evidence="11">
    <location>
        <begin position="247"/>
        <end position="455"/>
    </location>
</feature>
<dbReference type="InterPro" id="IPR012849">
    <property type="entry name" value="Abl-interactor_HHR_dom"/>
</dbReference>
<dbReference type="GO" id="GO:0035591">
    <property type="term" value="F:signaling adaptor activity"/>
    <property type="evidence" value="ECO:0007669"/>
    <property type="project" value="TreeGrafter"/>
</dbReference>
<dbReference type="FunFam" id="2.30.30.40:FF:000072">
    <property type="entry name" value="Unconventional Myosin IB"/>
    <property type="match status" value="1"/>
</dbReference>
<name>A0A834FIY3_ORYME</name>
<dbReference type="PRINTS" id="PR00452">
    <property type="entry name" value="SH3DOMAIN"/>
</dbReference>
<dbReference type="GO" id="GO:0031209">
    <property type="term" value="C:SCAR complex"/>
    <property type="evidence" value="ECO:0007669"/>
    <property type="project" value="TreeGrafter"/>
</dbReference>
<evidence type="ECO:0000256" key="2">
    <source>
        <dbReference type="ARBA" id="ARBA00010020"/>
    </source>
</evidence>
<evidence type="ECO:0000256" key="1">
    <source>
        <dbReference type="ARBA" id="ARBA00004496"/>
    </source>
</evidence>
<dbReference type="EMBL" id="WKFB01000123">
    <property type="protein sequence ID" value="KAF6734968.1"/>
    <property type="molecule type" value="Genomic_DNA"/>
</dbReference>
<keyword evidence="5" id="KW-0597">Phosphoprotein</keyword>
<evidence type="ECO:0000256" key="6">
    <source>
        <dbReference type="ARBA" id="ARBA00023043"/>
    </source>
</evidence>
<dbReference type="PRINTS" id="PR00499">
    <property type="entry name" value="P67PHOX"/>
</dbReference>
<evidence type="ECO:0000256" key="5">
    <source>
        <dbReference type="ARBA" id="ARBA00022553"/>
    </source>
</evidence>
<comment type="caution">
    <text evidence="13">The sequence shown here is derived from an EMBL/GenBank/DDBJ whole genome shotgun (WGS) entry which is preliminary data.</text>
</comment>
<feature type="compositionally biased region" description="Pro residues" evidence="11">
    <location>
        <begin position="398"/>
        <end position="416"/>
    </location>
</feature>
<dbReference type="GO" id="GO:0030027">
    <property type="term" value="C:lamellipodium"/>
    <property type="evidence" value="ECO:0007669"/>
    <property type="project" value="TreeGrafter"/>
</dbReference>
<dbReference type="GO" id="GO:0001764">
    <property type="term" value="P:neuron migration"/>
    <property type="evidence" value="ECO:0007669"/>
    <property type="project" value="TreeGrafter"/>
</dbReference>
<dbReference type="InterPro" id="IPR036028">
    <property type="entry name" value="SH3-like_dom_sf"/>
</dbReference>
<evidence type="ECO:0000256" key="11">
    <source>
        <dbReference type="SAM" id="MobiDB-lite"/>
    </source>
</evidence>
<evidence type="ECO:0000256" key="7">
    <source>
        <dbReference type="ARBA" id="ARBA00023054"/>
    </source>
</evidence>
<evidence type="ECO:0000256" key="4">
    <source>
        <dbReference type="ARBA" id="ARBA00022490"/>
    </source>
</evidence>
<dbReference type="Gene3D" id="6.10.140.1620">
    <property type="match status" value="1"/>
</dbReference>
<dbReference type="SMART" id="SM00326">
    <property type="entry name" value="SH3"/>
    <property type="match status" value="1"/>
</dbReference>
<keyword evidence="3 10" id="KW-0728">SH3 domain</keyword>
<dbReference type="PANTHER" id="PTHR10460:SF60">
    <property type="entry name" value="ABI GENE FAMILY MEMBER 3"/>
    <property type="match status" value="1"/>
</dbReference>
<accession>A0A834FIY3</accession>
<evidence type="ECO:0000256" key="3">
    <source>
        <dbReference type="ARBA" id="ARBA00022443"/>
    </source>
</evidence>
<comment type="similarity">
    <text evidence="2">Belongs to the ABI family.</text>
</comment>
<proteinExistence type="inferred from homology"/>
<gene>
    <name evidence="13" type="ORF">FQA47_004368</name>
</gene>
<feature type="compositionally biased region" description="Low complexity" evidence="11">
    <location>
        <begin position="370"/>
        <end position="384"/>
    </location>
</feature>
<keyword evidence="7" id="KW-0175">Coiled coil</keyword>
<sequence length="515" mass="54166">MKNQNLDLEVAKILEDAPSSRKALRENYDNLLNVADYCCSNYTQTGEGGLRALEETKQFTTQSLASVAYQISTLASSVLRLLDAQTDQLCGLESSINLIGQTVEMHKEKVARREIGILTTIRRVPRGHKIIPPTAAQLRPPYSRQPISYHELDGLGHGMKISGKQPDKMGTIRKHGSSVRANKIPEPVQCPTAPPVGGSSFGKPVAPPTIPPAWQAPPECDMIEDLLNDSLPPPLTADLEAAQDNGVASMLTPPPPPPVALGEGMAPPPPPPPPPPVALGGGMAPPPPPPPPPPVALGGGMAPPPPPPPVALGGGMAPPPPDAFGSGMAPPPPDVLGGGMAPPPPPPPPQNFSGVQINSTAPPSAPTSVPPTSLETVLEESSLPSPSPPHYHSDEDILPPPPSDGLELPPPPPPPVDTQEVEDLEIPAPPPMLGNEGEFDDFMPPLPPPADYDAPPEHLEKVVALYSYEASKPDDLSLTEGDIILLTHRHDDGWCEGVLNGKHGFFPENYVQLCS</sequence>
<dbReference type="Proteomes" id="UP000646548">
    <property type="component" value="Unassembled WGS sequence"/>
</dbReference>
<evidence type="ECO:0000259" key="12">
    <source>
        <dbReference type="PROSITE" id="PS50002"/>
    </source>
</evidence>
<dbReference type="Pfam" id="PF14604">
    <property type="entry name" value="SH3_9"/>
    <property type="match status" value="1"/>
</dbReference>